<reference evidence="3" key="1">
    <citation type="submission" date="2021-12" db="EMBL/GenBank/DDBJ databases">
        <authorList>
            <person name="King R."/>
        </authorList>
    </citation>
    <scope>NUCLEOTIDE SEQUENCE</scope>
</reference>
<feature type="compositionally biased region" description="Basic residues" evidence="1">
    <location>
        <begin position="1141"/>
        <end position="1153"/>
    </location>
</feature>
<feature type="region of interest" description="Disordered" evidence="1">
    <location>
        <begin position="1106"/>
        <end position="1168"/>
    </location>
</feature>
<keyword evidence="2" id="KW-1133">Transmembrane helix</keyword>
<feature type="region of interest" description="Disordered" evidence="1">
    <location>
        <begin position="299"/>
        <end position="493"/>
    </location>
</feature>
<feature type="transmembrane region" description="Helical" evidence="2">
    <location>
        <begin position="1413"/>
        <end position="1432"/>
    </location>
</feature>
<evidence type="ECO:0000256" key="1">
    <source>
        <dbReference type="SAM" id="MobiDB-lite"/>
    </source>
</evidence>
<feature type="region of interest" description="Disordered" evidence="1">
    <location>
        <begin position="253"/>
        <end position="287"/>
    </location>
</feature>
<feature type="region of interest" description="Disordered" evidence="1">
    <location>
        <begin position="1034"/>
        <end position="1071"/>
    </location>
</feature>
<feature type="compositionally biased region" description="Polar residues" evidence="1">
    <location>
        <begin position="1330"/>
        <end position="1345"/>
    </location>
</feature>
<feature type="region of interest" description="Disordered" evidence="1">
    <location>
        <begin position="579"/>
        <end position="628"/>
    </location>
</feature>
<feature type="region of interest" description="Disordered" evidence="1">
    <location>
        <begin position="1"/>
        <end position="32"/>
    </location>
</feature>
<feature type="region of interest" description="Disordered" evidence="1">
    <location>
        <begin position="122"/>
        <end position="145"/>
    </location>
</feature>
<dbReference type="KEGG" id="btab:109034888"/>
<feature type="compositionally biased region" description="Basic and acidic residues" evidence="1">
    <location>
        <begin position="299"/>
        <end position="309"/>
    </location>
</feature>
<feature type="region of interest" description="Disordered" evidence="1">
    <location>
        <begin position="1310"/>
        <end position="1345"/>
    </location>
</feature>
<feature type="compositionally biased region" description="Low complexity" evidence="1">
    <location>
        <begin position="337"/>
        <end position="347"/>
    </location>
</feature>
<feature type="compositionally biased region" description="Basic and acidic residues" evidence="1">
    <location>
        <begin position="401"/>
        <end position="419"/>
    </location>
</feature>
<dbReference type="Proteomes" id="UP001152759">
    <property type="component" value="Chromosome 5"/>
</dbReference>
<keyword evidence="2" id="KW-0812">Transmembrane</keyword>
<feature type="region of interest" description="Disordered" evidence="1">
    <location>
        <begin position="680"/>
        <end position="900"/>
    </location>
</feature>
<feature type="compositionally biased region" description="Basic and acidic residues" evidence="1">
    <location>
        <begin position="430"/>
        <end position="451"/>
    </location>
</feature>
<dbReference type="EMBL" id="OU963866">
    <property type="protein sequence ID" value="CAH0389825.1"/>
    <property type="molecule type" value="Genomic_DNA"/>
</dbReference>
<feature type="compositionally biased region" description="Basic and acidic residues" evidence="1">
    <location>
        <begin position="912"/>
        <end position="923"/>
    </location>
</feature>
<protein>
    <submittedName>
        <fullName evidence="3">Uncharacterized protein</fullName>
    </submittedName>
</protein>
<keyword evidence="4" id="KW-1185">Reference proteome</keyword>
<feature type="compositionally biased region" description="Basic and acidic residues" evidence="1">
    <location>
        <begin position="830"/>
        <end position="849"/>
    </location>
</feature>
<feature type="region of interest" description="Disordered" evidence="1">
    <location>
        <begin position="912"/>
        <end position="937"/>
    </location>
</feature>
<feature type="compositionally biased region" description="Basic residues" evidence="1">
    <location>
        <begin position="388"/>
        <end position="400"/>
    </location>
</feature>
<accession>A0A9P0AFT7</accession>
<feature type="compositionally biased region" description="Basic and acidic residues" evidence="1">
    <location>
        <begin position="319"/>
        <end position="336"/>
    </location>
</feature>
<feature type="compositionally biased region" description="Basic and acidic residues" evidence="1">
    <location>
        <begin position="744"/>
        <end position="779"/>
    </location>
</feature>
<feature type="compositionally biased region" description="Polar residues" evidence="1">
    <location>
        <begin position="1126"/>
        <end position="1138"/>
    </location>
</feature>
<feature type="compositionally biased region" description="Polar residues" evidence="1">
    <location>
        <begin position="131"/>
        <end position="145"/>
    </location>
</feature>
<proteinExistence type="predicted"/>
<feature type="compositionally biased region" description="Basic and acidic residues" evidence="1">
    <location>
        <begin position="1"/>
        <end position="24"/>
    </location>
</feature>
<evidence type="ECO:0000313" key="3">
    <source>
        <dbReference type="EMBL" id="CAH0389825.1"/>
    </source>
</evidence>
<feature type="compositionally biased region" description="Basic and acidic residues" evidence="1">
    <location>
        <begin position="875"/>
        <end position="900"/>
    </location>
</feature>
<feature type="compositionally biased region" description="Polar residues" evidence="1">
    <location>
        <begin position="464"/>
        <end position="476"/>
    </location>
</feature>
<evidence type="ECO:0000313" key="4">
    <source>
        <dbReference type="Proteomes" id="UP001152759"/>
    </source>
</evidence>
<feature type="region of interest" description="Disordered" evidence="1">
    <location>
        <begin position="509"/>
        <end position="544"/>
    </location>
</feature>
<feature type="compositionally biased region" description="Basic and acidic residues" evidence="1">
    <location>
        <begin position="1058"/>
        <end position="1071"/>
    </location>
</feature>
<feature type="compositionally biased region" description="Polar residues" evidence="1">
    <location>
        <begin position="1310"/>
        <end position="1322"/>
    </location>
</feature>
<evidence type="ECO:0000256" key="2">
    <source>
        <dbReference type="SAM" id="Phobius"/>
    </source>
</evidence>
<name>A0A9P0AFT7_BEMTA</name>
<feature type="region of interest" description="Disordered" evidence="1">
    <location>
        <begin position="46"/>
        <end position="70"/>
    </location>
</feature>
<gene>
    <name evidence="3" type="ORF">BEMITA_LOCUS8609</name>
</gene>
<keyword evidence="2" id="KW-0472">Membrane</keyword>
<organism evidence="3 4">
    <name type="scientific">Bemisia tabaci</name>
    <name type="common">Sweetpotato whitefly</name>
    <name type="synonym">Aleurodes tabaci</name>
    <dbReference type="NCBI Taxonomy" id="7038"/>
    <lineage>
        <taxon>Eukaryota</taxon>
        <taxon>Metazoa</taxon>
        <taxon>Ecdysozoa</taxon>
        <taxon>Arthropoda</taxon>
        <taxon>Hexapoda</taxon>
        <taxon>Insecta</taxon>
        <taxon>Pterygota</taxon>
        <taxon>Neoptera</taxon>
        <taxon>Paraneoptera</taxon>
        <taxon>Hemiptera</taxon>
        <taxon>Sternorrhyncha</taxon>
        <taxon>Aleyrodoidea</taxon>
        <taxon>Aleyrodidae</taxon>
        <taxon>Aleyrodinae</taxon>
        <taxon>Bemisia</taxon>
    </lineage>
</organism>
<feature type="region of interest" description="Disordered" evidence="1">
    <location>
        <begin position="193"/>
        <end position="229"/>
    </location>
</feature>
<sequence>MEADAGRKSRGRDKQETQGARSRDSSGSVSSEVRCGCQYFQSDSLLPERQSLVGRPPSRGSAISGPGAAISGFGVSTSGQAAAISGFGVSTSGTGATISGHGASISGFGVSTSGPGAAISGQGASTPGFGVSTSGPGASTSGHGSSISGFGASVSGAGPSTSGFGVSGVSDSGPGDARVAGARVAVAVESVRGVVGGGGGGERPRLRAKPPRKSKSTDTESEQEDLSPFLDVSTSSLYFAMGDHEHEYEPVIPMSSQHQTPPPTVRVTDADSPDGVKADSLVGSDISSIESHERAFLRMAQEDHEAGYEDHDDEDQEPDDAHLTAKELQTRLEERFFTSTPTTTGSRTDGEIHTSQVDSSALEDLPLTRDARRPATLQQRLKSQAGRIRTKFRTMSRKPKPHSEGESSEPSEHQPEKHRFTFPRRPKINFPERPKFNFPERPKFSLPERPKFNLPSRPKISMPSMPSLTRQKSASTRRPLKEKPPAAQSSGARKMFDFDFKTYPRIFSKRKKELNARGKATRAETPPPRMESESAPATPLRRKSSFGTKWTHRYTDIKFADEDDKSERCESRFISLKGSDDSLTGFKDSDFPDVVTVDESPVSNRREECQSSFQESESPDHDPRLRGGVLEEIDADEFFLRQKGLSRDNVDVSNFLTREIRDALQHRNALARLDTEVDVETYEDKPETEGSKPTAPQRTRSLRRSSRSNKSQSVEQGEEDKSNFFNTFPPDRPQRRRSGTATSQRERDKSSVDSVEMRNLEDARRVSVFDDDAYSEKVSLKSGQDYYSSPKEHIPPLPPKRKRSSRDITQDNDSLDEERYNLNGWANRSPDQDKAPSRETAMDEIHLENVDQNQYDLPPNVPRRRTRSRGTSLVDEDRTSREAESLPSERTEEFPPENDIRDAMYGYATVEKSAKTDKPDKPPRPPPPGRQKKRFRNIKSQGFSYFFTVPRRRQSNLTQQYQQYICSTPPVRPYRNYSTIGPSRPPRRNKVFREPVYADGDEKENKVKTLEDEELERDIEELIKNAINDQLNDNLKSGDVIEKMKVRPLPPPPRPPRRTREEGDYDDTRNEEGNVELHLRSLNASPEPVVEQECIAKHDTVSIEENSRISTAQNDLNKTKSLEMITDSQRQSRPSTISRRAPSRRNSATKRSKTPLPQDRAPTEEAQEVKIEDVSVSTQTDVLPEGYIIEEERMADDRSQTDSSYPTTTATLTGSDSGAAALVERKVILLPDKELEVEILKTKKIQVSEIDVEKLNVTEINTNKIKVSDVDGVSMHVAEINSKSGNIVINNLELPQSVLESISRNLAELQSTSAGTSGSQVPESMLRLSRGQSSPTGGLEGESSSVVPIPGSHRVLSTGLSSEEGAISLPPRRDPTVYELSQQMFDIIQRNVSKFVERSIQNGIIDVEKQREIQHTISIVLIVVAVLYLIGFGSGSTIHTHHWDFQFPPPPPPQGSHP</sequence>